<sequence length="105" mass="11541">MPGVRRKASFTQPTDGQRSWLVGWVAVASAETRQVWYLANRQWPFFATIATNMFTMQKSDLLAFGGPADWDAVRGCFAQGRILREFGSGTRKSSGGGMGGESEFV</sequence>
<organism evidence="1 2">
    <name type="scientific">Neorhodopirellula pilleata</name>
    <dbReference type="NCBI Taxonomy" id="2714738"/>
    <lineage>
        <taxon>Bacteria</taxon>
        <taxon>Pseudomonadati</taxon>
        <taxon>Planctomycetota</taxon>
        <taxon>Planctomycetia</taxon>
        <taxon>Pirellulales</taxon>
        <taxon>Pirellulaceae</taxon>
        <taxon>Neorhodopirellula</taxon>
    </lineage>
</organism>
<dbReference type="EMBL" id="SJPM01000022">
    <property type="protein sequence ID" value="TWT88041.1"/>
    <property type="molecule type" value="Genomic_DNA"/>
</dbReference>
<dbReference type="AlphaFoldDB" id="A0A5C5ZMF6"/>
<name>A0A5C5ZMF6_9BACT</name>
<evidence type="ECO:0000313" key="1">
    <source>
        <dbReference type="EMBL" id="TWT88041.1"/>
    </source>
</evidence>
<protein>
    <submittedName>
        <fullName evidence="1">Uncharacterized protein</fullName>
    </submittedName>
</protein>
<keyword evidence="2" id="KW-1185">Reference proteome</keyword>
<evidence type="ECO:0000313" key="2">
    <source>
        <dbReference type="Proteomes" id="UP000316213"/>
    </source>
</evidence>
<dbReference type="Proteomes" id="UP000316213">
    <property type="component" value="Unassembled WGS sequence"/>
</dbReference>
<comment type="caution">
    <text evidence="1">The sequence shown here is derived from an EMBL/GenBank/DDBJ whole genome shotgun (WGS) entry which is preliminary data.</text>
</comment>
<reference evidence="1 2" key="1">
    <citation type="submission" date="2019-02" db="EMBL/GenBank/DDBJ databases">
        <title>Deep-cultivation of Planctomycetes and their phenomic and genomic characterization uncovers novel biology.</title>
        <authorList>
            <person name="Wiegand S."/>
            <person name="Jogler M."/>
            <person name="Boedeker C."/>
            <person name="Pinto D."/>
            <person name="Vollmers J."/>
            <person name="Rivas-Marin E."/>
            <person name="Kohn T."/>
            <person name="Peeters S.H."/>
            <person name="Heuer A."/>
            <person name="Rast P."/>
            <person name="Oberbeckmann S."/>
            <person name="Bunk B."/>
            <person name="Jeske O."/>
            <person name="Meyerdierks A."/>
            <person name="Storesund J.E."/>
            <person name="Kallscheuer N."/>
            <person name="Luecker S."/>
            <person name="Lage O.M."/>
            <person name="Pohl T."/>
            <person name="Merkel B.J."/>
            <person name="Hornburger P."/>
            <person name="Mueller R.-W."/>
            <person name="Bruemmer F."/>
            <person name="Labrenz M."/>
            <person name="Spormann A.M."/>
            <person name="Op Den Camp H."/>
            <person name="Overmann J."/>
            <person name="Amann R."/>
            <person name="Jetten M.S.M."/>
            <person name="Mascher T."/>
            <person name="Medema M.H."/>
            <person name="Devos D.P."/>
            <person name="Kaster A.-K."/>
            <person name="Ovreas L."/>
            <person name="Rohde M."/>
            <person name="Galperin M.Y."/>
            <person name="Jogler C."/>
        </authorList>
    </citation>
    <scope>NUCLEOTIDE SEQUENCE [LARGE SCALE GENOMIC DNA]</scope>
    <source>
        <strain evidence="1 2">Pla100</strain>
    </source>
</reference>
<accession>A0A5C5ZMF6</accession>
<proteinExistence type="predicted"/>
<gene>
    <name evidence="1" type="ORF">Pla100_57720</name>
</gene>